<dbReference type="GO" id="GO:0051539">
    <property type="term" value="F:4 iron, 4 sulfur cluster binding"/>
    <property type="evidence" value="ECO:0007669"/>
    <property type="project" value="UniProtKB-KW"/>
</dbReference>
<dbReference type="SUPFAM" id="SSF54862">
    <property type="entry name" value="4Fe-4S ferredoxins"/>
    <property type="match status" value="1"/>
</dbReference>
<feature type="domain" description="4Fe-4S ferredoxin-type" evidence="9">
    <location>
        <begin position="543"/>
        <end position="571"/>
    </location>
</feature>
<dbReference type="GO" id="GO:0046872">
    <property type="term" value="F:metal ion binding"/>
    <property type="evidence" value="ECO:0007669"/>
    <property type="project" value="UniProtKB-KW"/>
</dbReference>
<evidence type="ECO:0000256" key="1">
    <source>
        <dbReference type="ARBA" id="ARBA00022448"/>
    </source>
</evidence>
<reference evidence="10" key="1">
    <citation type="journal article" date="2023" name="Comput. Struct. Biotechnol. J.">
        <title>Discovery of a novel marine Bacteroidetes with a rich repertoire of carbohydrate-active enzymes.</title>
        <authorList>
            <person name="Chen B."/>
            <person name="Liu G."/>
            <person name="Chen Q."/>
            <person name="Wang H."/>
            <person name="Liu L."/>
            <person name="Tang K."/>
        </authorList>
    </citation>
    <scope>NUCLEOTIDE SEQUENCE</scope>
    <source>
        <strain evidence="10">TK19036</strain>
    </source>
</reference>
<evidence type="ECO:0000256" key="4">
    <source>
        <dbReference type="ARBA" id="ARBA00022982"/>
    </source>
</evidence>
<dbReference type="Pfam" id="PF12801">
    <property type="entry name" value="Fer4_5"/>
    <property type="match status" value="2"/>
</dbReference>
<evidence type="ECO:0000313" key="10">
    <source>
        <dbReference type="EMBL" id="WKN38070.1"/>
    </source>
</evidence>
<evidence type="ECO:0000256" key="5">
    <source>
        <dbReference type="ARBA" id="ARBA00023004"/>
    </source>
</evidence>
<evidence type="ECO:0000259" key="9">
    <source>
        <dbReference type="PROSITE" id="PS51379"/>
    </source>
</evidence>
<dbReference type="PANTHER" id="PTHR30176:SF3">
    <property type="entry name" value="FERREDOXIN-TYPE PROTEIN NAPH"/>
    <property type="match status" value="1"/>
</dbReference>
<evidence type="ECO:0000256" key="3">
    <source>
        <dbReference type="ARBA" id="ARBA00022723"/>
    </source>
</evidence>
<dbReference type="EMBL" id="CP120682">
    <property type="protein sequence ID" value="WKN38070.1"/>
    <property type="molecule type" value="Genomic_DNA"/>
</dbReference>
<keyword evidence="3" id="KW-0479">Metal-binding</keyword>
<keyword evidence="4" id="KW-0249">Electron transport</keyword>
<evidence type="ECO:0000256" key="2">
    <source>
        <dbReference type="ARBA" id="ARBA00022485"/>
    </source>
</evidence>
<feature type="region of interest" description="Disordered" evidence="7">
    <location>
        <begin position="620"/>
        <end position="640"/>
    </location>
</feature>
<dbReference type="InterPro" id="IPR017900">
    <property type="entry name" value="4Fe4S_Fe_S_CS"/>
</dbReference>
<gene>
    <name evidence="10" type="ORF">K4G66_05040</name>
</gene>
<dbReference type="Gene3D" id="3.30.70.20">
    <property type="match status" value="1"/>
</dbReference>
<dbReference type="GO" id="GO:0005886">
    <property type="term" value="C:plasma membrane"/>
    <property type="evidence" value="ECO:0007669"/>
    <property type="project" value="TreeGrafter"/>
</dbReference>
<evidence type="ECO:0000256" key="7">
    <source>
        <dbReference type="SAM" id="MobiDB-lite"/>
    </source>
</evidence>
<dbReference type="AlphaFoldDB" id="A0AA49GSM3"/>
<feature type="transmembrane region" description="Helical" evidence="8">
    <location>
        <begin position="396"/>
        <end position="419"/>
    </location>
</feature>
<feature type="compositionally biased region" description="Low complexity" evidence="7">
    <location>
        <begin position="50"/>
        <end position="59"/>
    </location>
</feature>
<feature type="transmembrane region" description="Helical" evidence="8">
    <location>
        <begin position="311"/>
        <end position="331"/>
    </location>
</feature>
<accession>A0AA49GSM3</accession>
<organism evidence="10">
    <name type="scientific">Roseihalotalea indica</name>
    <dbReference type="NCBI Taxonomy" id="2867963"/>
    <lineage>
        <taxon>Bacteria</taxon>
        <taxon>Pseudomonadati</taxon>
        <taxon>Bacteroidota</taxon>
        <taxon>Cytophagia</taxon>
        <taxon>Cytophagales</taxon>
        <taxon>Catalimonadaceae</taxon>
        <taxon>Roseihalotalea</taxon>
    </lineage>
</organism>
<reference evidence="10" key="2">
    <citation type="journal article" date="2024" name="Antonie Van Leeuwenhoek">
        <title>Roseihalotalea indica gen. nov., sp. nov., a halophilic Bacteroidetes from mesopelagic Southwest Indian Ocean with higher carbohydrate metabolic potential.</title>
        <authorList>
            <person name="Chen B."/>
            <person name="Zhang M."/>
            <person name="Lin D."/>
            <person name="Ye J."/>
            <person name="Tang K."/>
        </authorList>
    </citation>
    <scope>NUCLEOTIDE SEQUENCE</scope>
    <source>
        <strain evidence="10">TK19036</strain>
    </source>
</reference>
<dbReference type="PROSITE" id="PS00198">
    <property type="entry name" value="4FE4S_FER_1"/>
    <property type="match status" value="1"/>
</dbReference>
<feature type="domain" description="4Fe-4S ferredoxin-type" evidence="9">
    <location>
        <begin position="574"/>
        <end position="603"/>
    </location>
</feature>
<feature type="transmembrane region" description="Helical" evidence="8">
    <location>
        <begin position="458"/>
        <end position="476"/>
    </location>
</feature>
<keyword evidence="8" id="KW-0472">Membrane</keyword>
<evidence type="ECO:0000256" key="8">
    <source>
        <dbReference type="SAM" id="Phobius"/>
    </source>
</evidence>
<dbReference type="Pfam" id="PF13187">
    <property type="entry name" value="Fer4_9"/>
    <property type="match status" value="1"/>
</dbReference>
<evidence type="ECO:0000256" key="6">
    <source>
        <dbReference type="ARBA" id="ARBA00023014"/>
    </source>
</evidence>
<keyword evidence="8" id="KW-0812">Transmembrane</keyword>
<protein>
    <submittedName>
        <fullName evidence="10">4Fe-4S binding protein</fullName>
    </submittedName>
</protein>
<keyword evidence="5" id="KW-0408">Iron</keyword>
<dbReference type="InterPro" id="IPR051684">
    <property type="entry name" value="Electron_Trans/Redox"/>
</dbReference>
<proteinExistence type="predicted"/>
<feature type="transmembrane region" description="Helical" evidence="8">
    <location>
        <begin position="496"/>
        <end position="516"/>
    </location>
</feature>
<sequence length="640" mass="71478">MKGNNLIKLIGLALFVAGFGFFIAIFFLSDYQLTEDILKQELGSEEEMSSDASNMNAASQQTSPGEDEAPESTFRLSVKEAAGMMDTTYGTSIAFVHALDGMISRVNERAKETYGITEEEVTEITEKLASENENTYQAELATSVFSQDEAGELKAQKLRDYTGWMEGKQFDNQEALQTQISGTVTSINNDIASQQGIDKYRAKGLKTSIVKSSTIGFIAENKLTILLVTFLTAIIGALMYLLPRLEEHSGIRNHRIFHSALKHRGWLGILVGTFFIVFYVLLYFYPFYMANWILLVDPVSEWLSGNPASEFFLYGFLYTLCILVMGIRMILNYRHSRYHIIRTISVMFFQTAFAFLIPEILIRLNSPYFDFKNIWPLDYDFFFPSSLNQLIDNGTLGIFMLVWGIALIIVAVPVFVYFFGKRWYCSWVCGCGGLAETLGDPYRQLSDKSLRAWKVERYLVHGVLAFAVLMTIGMIYTFFTESGSLLGIPTYTVAEVYGFFIGAGFAGVIGTGFYPLMGNRVWCRFGCPLAAYLGIVQRFKSRFRITTNGGQCISCGNCSTYCEMGIDVRWYAQRGQNIVRASCVGCGVCASVCPRGVLKLENGPEEGRFGMPILIGNDSIQVDGTTKSPERKPEAPAAVS</sequence>
<dbReference type="InterPro" id="IPR017896">
    <property type="entry name" value="4Fe4S_Fe-S-bd"/>
</dbReference>
<feature type="transmembrane region" description="Helical" evidence="8">
    <location>
        <begin position="223"/>
        <end position="243"/>
    </location>
</feature>
<dbReference type="PANTHER" id="PTHR30176">
    <property type="entry name" value="FERREDOXIN-TYPE PROTEIN NAPH"/>
    <property type="match status" value="1"/>
</dbReference>
<feature type="transmembrane region" description="Helical" evidence="8">
    <location>
        <begin position="264"/>
        <end position="285"/>
    </location>
</feature>
<keyword evidence="1" id="KW-0813">Transport</keyword>
<keyword evidence="8" id="KW-1133">Transmembrane helix</keyword>
<keyword evidence="2" id="KW-0004">4Fe-4S</keyword>
<feature type="region of interest" description="Disordered" evidence="7">
    <location>
        <begin position="44"/>
        <end position="72"/>
    </location>
</feature>
<feature type="transmembrane region" description="Helical" evidence="8">
    <location>
        <begin position="7"/>
        <end position="28"/>
    </location>
</feature>
<name>A0AA49GSM3_9BACT</name>
<feature type="transmembrane region" description="Helical" evidence="8">
    <location>
        <begin position="343"/>
        <end position="362"/>
    </location>
</feature>
<dbReference type="PROSITE" id="PS51379">
    <property type="entry name" value="4FE4S_FER_2"/>
    <property type="match status" value="2"/>
</dbReference>
<keyword evidence="6" id="KW-0411">Iron-sulfur</keyword>